<dbReference type="EMBL" id="LSTR01000030">
    <property type="protein sequence ID" value="OAH44432.1"/>
    <property type="molecule type" value="Genomic_DNA"/>
</dbReference>
<dbReference type="GO" id="GO:0030313">
    <property type="term" value="C:cell envelope"/>
    <property type="evidence" value="ECO:0007669"/>
    <property type="project" value="TreeGrafter"/>
</dbReference>
<dbReference type="PANTHER" id="PTHR30097:SF4">
    <property type="entry name" value="SLR6042 PROTEIN"/>
    <property type="match status" value="1"/>
</dbReference>
<evidence type="ECO:0000256" key="1">
    <source>
        <dbReference type="ARBA" id="ARBA00022448"/>
    </source>
</evidence>
<dbReference type="GO" id="GO:0060003">
    <property type="term" value="P:copper ion export"/>
    <property type="evidence" value="ECO:0007669"/>
    <property type="project" value="TreeGrafter"/>
</dbReference>
<evidence type="ECO:0000313" key="3">
    <source>
        <dbReference type="Proteomes" id="UP000077262"/>
    </source>
</evidence>
<dbReference type="PROSITE" id="PS51257">
    <property type="entry name" value="PROKAR_LIPOPROTEIN"/>
    <property type="match status" value="1"/>
</dbReference>
<dbReference type="Gene3D" id="2.40.420.20">
    <property type="match status" value="1"/>
</dbReference>
<dbReference type="Gene3D" id="2.40.30.170">
    <property type="match status" value="1"/>
</dbReference>
<gene>
    <name evidence="2" type="ORF">AX777_13765</name>
</gene>
<organism evidence="2 3">
    <name type="scientific">Sphingobium yanoikuyae</name>
    <name type="common">Sphingomonas yanoikuyae</name>
    <dbReference type="NCBI Taxonomy" id="13690"/>
    <lineage>
        <taxon>Bacteria</taxon>
        <taxon>Pseudomonadati</taxon>
        <taxon>Pseudomonadota</taxon>
        <taxon>Alphaproteobacteria</taxon>
        <taxon>Sphingomonadales</taxon>
        <taxon>Sphingomonadaceae</taxon>
        <taxon>Sphingobium</taxon>
    </lineage>
</organism>
<dbReference type="Proteomes" id="UP000077262">
    <property type="component" value="Unassembled WGS sequence"/>
</dbReference>
<comment type="caution">
    <text evidence="2">The sequence shown here is derived from an EMBL/GenBank/DDBJ whole genome shotgun (WGS) entry which is preliminary data.</text>
</comment>
<dbReference type="RefSeq" id="WP_010338369.1">
    <property type="nucleotide sequence ID" value="NZ_CAIGKD010000008.1"/>
</dbReference>
<accession>A0A085K4N3</accession>
<keyword evidence="1" id="KW-0813">Transport</keyword>
<dbReference type="AlphaFoldDB" id="A0A085K4N3"/>
<dbReference type="GO" id="GO:0015679">
    <property type="term" value="P:plasma membrane copper ion transport"/>
    <property type="evidence" value="ECO:0007669"/>
    <property type="project" value="TreeGrafter"/>
</dbReference>
<evidence type="ECO:0000313" key="2">
    <source>
        <dbReference type="EMBL" id="OAH44432.1"/>
    </source>
</evidence>
<dbReference type="SUPFAM" id="SSF111369">
    <property type="entry name" value="HlyD-like secretion proteins"/>
    <property type="match status" value="1"/>
</dbReference>
<protein>
    <submittedName>
        <fullName evidence="2">Membrane fusion protein MtrC</fullName>
    </submittedName>
</protein>
<dbReference type="InterPro" id="IPR051909">
    <property type="entry name" value="MFP_Cation_Efflux"/>
</dbReference>
<reference evidence="2 3" key="1">
    <citation type="submission" date="2016-02" db="EMBL/GenBank/DDBJ databases">
        <authorList>
            <person name="Wen L."/>
            <person name="He K."/>
            <person name="Yang H."/>
        </authorList>
    </citation>
    <scope>NUCLEOTIDE SEQUENCE [LARGE SCALE GENOMIC DNA]</scope>
    <source>
        <strain evidence="2 3">CD09_2</strain>
    </source>
</reference>
<dbReference type="PATRIC" id="fig|13690.11.peg.2765"/>
<name>A0A085K4N3_SPHYA</name>
<sequence length="330" mass="34249">MIRTTSLLFLPLSALVMLGACSQQGKQSSSPPSHGEVVAHETELVRLTLKPEAVKRLGIETTRVGAGTAALARETSGEIVVPNGTGGVPTGALSNLAQIGASQASADGEVERTRAQVRLARIALERASRLVAEEAGSVRARDEAAAALATAQAQAQVAIEQRRLLGPAVASLGNQSRLWVRVSVAGTDVAAINRNASIIVAPLGTTQGGRKGTPVQAPPSANAVAGTVDLYYALDNSDQFWRVGQRVGIRLPLGKTQEGLSVPASAIVRDIYGGEWVYLQTAPGNFIRQRIEALSSGQDGAVVIRGLAPEAQVVSVGAMELFGTEFGVAH</sequence>
<dbReference type="PANTHER" id="PTHR30097">
    <property type="entry name" value="CATION EFFLUX SYSTEM PROTEIN CUSB"/>
    <property type="match status" value="1"/>
</dbReference>
<proteinExistence type="predicted"/>